<dbReference type="InterPro" id="IPR000281">
    <property type="entry name" value="HTH_RpiR"/>
</dbReference>
<protein>
    <submittedName>
        <fullName evidence="6">Sugar isomerase (SIS)</fullName>
    </submittedName>
</protein>
<gene>
    <name evidence="6" type="ORF">HHA04nite_00900</name>
</gene>
<accession>A0ABQ0TZI1</accession>
<dbReference type="InterPro" id="IPR047640">
    <property type="entry name" value="RpiR-like"/>
</dbReference>
<keyword evidence="6" id="KW-0413">Isomerase</keyword>
<evidence type="ECO:0000259" key="4">
    <source>
        <dbReference type="PROSITE" id="PS51071"/>
    </source>
</evidence>
<dbReference type="SUPFAM" id="SSF46689">
    <property type="entry name" value="Homeodomain-like"/>
    <property type="match status" value="1"/>
</dbReference>
<dbReference type="InterPro" id="IPR046348">
    <property type="entry name" value="SIS_dom_sf"/>
</dbReference>
<feature type="domain" description="SIS" evidence="5">
    <location>
        <begin position="148"/>
        <end position="285"/>
    </location>
</feature>
<dbReference type="Pfam" id="PF01380">
    <property type="entry name" value="SIS"/>
    <property type="match status" value="1"/>
</dbReference>
<organism evidence="6 7">
    <name type="scientific">Halomonas halophila</name>
    <dbReference type="NCBI Taxonomy" id="29573"/>
    <lineage>
        <taxon>Bacteria</taxon>
        <taxon>Pseudomonadati</taxon>
        <taxon>Pseudomonadota</taxon>
        <taxon>Gammaproteobacteria</taxon>
        <taxon>Oceanospirillales</taxon>
        <taxon>Halomonadaceae</taxon>
        <taxon>Halomonas</taxon>
    </lineage>
</organism>
<dbReference type="GO" id="GO:0016853">
    <property type="term" value="F:isomerase activity"/>
    <property type="evidence" value="ECO:0007669"/>
    <property type="project" value="UniProtKB-KW"/>
</dbReference>
<keyword evidence="1" id="KW-0805">Transcription regulation</keyword>
<dbReference type="PANTHER" id="PTHR30514">
    <property type="entry name" value="GLUCOKINASE"/>
    <property type="match status" value="1"/>
</dbReference>
<sequence>MTAASPSRPDARLDTLADLERLLADLEAGDAELRLGKRSRQVLSALVGMPQQAAVSSISDLAERLGVSPSTLSRLAQRLDFEGFAGLQAVFRRHVTERTHFYSDQVSRLLEGEQDDDALGRLTRLGRQESANLGDLVAGMDGEAFTRAARRLAEARRVRIHGRRQFASLASFMAYGLGMLRPDAAALDAAGHGIADALARLDDNDVLVVISAFPYTPSVLTSARVAARQGVPVIALTDAASSPLARAASERFAVPNQSLFFSNAMCAFMLLAEGLLSEAARLLGEDGLASLERRERMIDELGDAL</sequence>
<keyword evidence="7" id="KW-1185">Reference proteome</keyword>
<dbReference type="CDD" id="cd05013">
    <property type="entry name" value="SIS_RpiR"/>
    <property type="match status" value="1"/>
</dbReference>
<dbReference type="RefSeq" id="WP_146907214.1">
    <property type="nucleotide sequence ID" value="NZ_BJUS01000001.1"/>
</dbReference>
<dbReference type="PROSITE" id="PS51071">
    <property type="entry name" value="HTH_RPIR"/>
    <property type="match status" value="1"/>
</dbReference>
<evidence type="ECO:0000256" key="1">
    <source>
        <dbReference type="ARBA" id="ARBA00023015"/>
    </source>
</evidence>
<dbReference type="Gene3D" id="3.40.50.10490">
    <property type="entry name" value="Glucose-6-phosphate isomerase like protein, domain 1"/>
    <property type="match status" value="1"/>
</dbReference>
<evidence type="ECO:0000256" key="3">
    <source>
        <dbReference type="ARBA" id="ARBA00023163"/>
    </source>
</evidence>
<dbReference type="InterPro" id="IPR035472">
    <property type="entry name" value="RpiR-like_SIS"/>
</dbReference>
<dbReference type="Pfam" id="PF01418">
    <property type="entry name" value="HTH_6"/>
    <property type="match status" value="1"/>
</dbReference>
<dbReference type="EMBL" id="BJUS01000001">
    <property type="protein sequence ID" value="GEK71546.1"/>
    <property type="molecule type" value="Genomic_DNA"/>
</dbReference>
<dbReference type="Proteomes" id="UP000321121">
    <property type="component" value="Unassembled WGS sequence"/>
</dbReference>
<dbReference type="PROSITE" id="PS51464">
    <property type="entry name" value="SIS"/>
    <property type="match status" value="1"/>
</dbReference>
<feature type="domain" description="HTH rpiR-type" evidence="4">
    <location>
        <begin position="22"/>
        <end position="98"/>
    </location>
</feature>
<name>A0ABQ0TZI1_9GAMM</name>
<dbReference type="InterPro" id="IPR036388">
    <property type="entry name" value="WH-like_DNA-bd_sf"/>
</dbReference>
<evidence type="ECO:0000259" key="5">
    <source>
        <dbReference type="PROSITE" id="PS51464"/>
    </source>
</evidence>
<keyword evidence="3" id="KW-0804">Transcription</keyword>
<evidence type="ECO:0000256" key="2">
    <source>
        <dbReference type="ARBA" id="ARBA00023125"/>
    </source>
</evidence>
<comment type="caution">
    <text evidence="6">The sequence shown here is derived from an EMBL/GenBank/DDBJ whole genome shotgun (WGS) entry which is preliminary data.</text>
</comment>
<proteinExistence type="predicted"/>
<evidence type="ECO:0000313" key="6">
    <source>
        <dbReference type="EMBL" id="GEK71546.1"/>
    </source>
</evidence>
<keyword evidence="2" id="KW-0238">DNA-binding</keyword>
<dbReference type="SUPFAM" id="SSF53697">
    <property type="entry name" value="SIS domain"/>
    <property type="match status" value="1"/>
</dbReference>
<dbReference type="PANTHER" id="PTHR30514:SF18">
    <property type="entry name" value="RPIR-FAMILY TRANSCRIPTIONAL REGULATOR"/>
    <property type="match status" value="1"/>
</dbReference>
<reference evidence="6 7" key="1">
    <citation type="submission" date="2019-07" db="EMBL/GenBank/DDBJ databases">
        <title>Whole genome shotgun sequence of Halomonas halophila NBRC 102604.</title>
        <authorList>
            <person name="Hosoyama A."/>
            <person name="Uohara A."/>
            <person name="Ohji S."/>
            <person name="Ichikawa N."/>
        </authorList>
    </citation>
    <scope>NUCLEOTIDE SEQUENCE [LARGE SCALE GENOMIC DNA]</scope>
    <source>
        <strain evidence="6 7">NBRC 102604</strain>
    </source>
</reference>
<dbReference type="InterPro" id="IPR009057">
    <property type="entry name" value="Homeodomain-like_sf"/>
</dbReference>
<dbReference type="InterPro" id="IPR001347">
    <property type="entry name" value="SIS_dom"/>
</dbReference>
<dbReference type="Gene3D" id="1.10.10.10">
    <property type="entry name" value="Winged helix-like DNA-binding domain superfamily/Winged helix DNA-binding domain"/>
    <property type="match status" value="1"/>
</dbReference>
<evidence type="ECO:0000313" key="7">
    <source>
        <dbReference type="Proteomes" id="UP000321121"/>
    </source>
</evidence>